<comment type="caution">
    <text evidence="9">The sequence shown here is derived from an EMBL/GenBank/DDBJ whole genome shotgun (WGS) entry which is preliminary data.</text>
</comment>
<keyword evidence="5" id="KW-0010">Activator</keyword>
<feature type="compositionally biased region" description="Basic and acidic residues" evidence="6">
    <location>
        <begin position="54"/>
        <end position="71"/>
    </location>
</feature>
<dbReference type="AlphaFoldDB" id="A0A811N2H3"/>
<evidence type="ECO:0000256" key="5">
    <source>
        <dbReference type="RuleBase" id="RU367127"/>
    </source>
</evidence>
<evidence type="ECO:0000256" key="1">
    <source>
        <dbReference type="ARBA" id="ARBA00004123"/>
    </source>
</evidence>
<keyword evidence="5" id="KW-0804">Transcription</keyword>
<dbReference type="InterPro" id="IPR014978">
    <property type="entry name" value="Gln-Leu-Gln_QLQ"/>
</dbReference>
<dbReference type="GO" id="GO:0005524">
    <property type="term" value="F:ATP binding"/>
    <property type="evidence" value="ECO:0007669"/>
    <property type="project" value="UniProtKB-UniRule"/>
</dbReference>
<dbReference type="InterPro" id="IPR031137">
    <property type="entry name" value="GRF"/>
</dbReference>
<dbReference type="EMBL" id="CAJGYO010000003">
    <property type="protein sequence ID" value="CAD6218133.1"/>
    <property type="molecule type" value="Genomic_DNA"/>
</dbReference>
<accession>A0A811N2H3</accession>
<reference evidence="9" key="1">
    <citation type="submission" date="2020-10" db="EMBL/GenBank/DDBJ databases">
        <authorList>
            <person name="Han B."/>
            <person name="Lu T."/>
            <person name="Zhao Q."/>
            <person name="Huang X."/>
            <person name="Zhao Y."/>
        </authorList>
    </citation>
    <scope>NUCLEOTIDE SEQUENCE</scope>
</reference>
<dbReference type="GO" id="GO:0032502">
    <property type="term" value="P:developmental process"/>
    <property type="evidence" value="ECO:0007669"/>
    <property type="project" value="InterPro"/>
</dbReference>
<comment type="subcellular location">
    <subcellularLocation>
        <location evidence="1 5">Nucleus</location>
    </subcellularLocation>
</comment>
<name>A0A811N2H3_9POAL</name>
<evidence type="ECO:0000313" key="9">
    <source>
        <dbReference type="EMBL" id="CAD6218133.1"/>
    </source>
</evidence>
<dbReference type="GO" id="GO:0006355">
    <property type="term" value="P:regulation of DNA-templated transcription"/>
    <property type="evidence" value="ECO:0007669"/>
    <property type="project" value="InterPro"/>
</dbReference>
<feature type="region of interest" description="Disordered" evidence="6">
    <location>
        <begin position="1"/>
        <end position="71"/>
    </location>
</feature>
<dbReference type="OrthoDB" id="1927209at2759"/>
<evidence type="ECO:0000313" key="10">
    <source>
        <dbReference type="Proteomes" id="UP000604825"/>
    </source>
</evidence>
<keyword evidence="10" id="KW-1185">Reference proteome</keyword>
<dbReference type="Proteomes" id="UP000604825">
    <property type="component" value="Unassembled WGS sequence"/>
</dbReference>
<evidence type="ECO:0000256" key="2">
    <source>
        <dbReference type="ARBA" id="ARBA00008122"/>
    </source>
</evidence>
<dbReference type="Pfam" id="PF08880">
    <property type="entry name" value="QLQ"/>
    <property type="match status" value="1"/>
</dbReference>
<keyword evidence="5" id="KW-0805">Transcription regulation</keyword>
<comment type="domain">
    <text evidence="5">The QLQ domain and WRC domain may be involved in protein-protein interaction and DNA-binding, respectively.</text>
</comment>
<dbReference type="GO" id="GO:0006351">
    <property type="term" value="P:DNA-templated transcription"/>
    <property type="evidence" value="ECO:0007669"/>
    <property type="project" value="UniProtKB-UniRule"/>
</dbReference>
<evidence type="ECO:0000259" key="8">
    <source>
        <dbReference type="PROSITE" id="PS51667"/>
    </source>
</evidence>
<gene>
    <name evidence="9" type="ORF">NCGR_LOCUS12058</name>
</gene>
<evidence type="ECO:0000256" key="6">
    <source>
        <dbReference type="SAM" id="MobiDB-lite"/>
    </source>
</evidence>
<dbReference type="PANTHER" id="PTHR31602:SF14">
    <property type="entry name" value="GROWTH-REGULATING FACTOR 11"/>
    <property type="match status" value="1"/>
</dbReference>
<dbReference type="GO" id="GO:0005634">
    <property type="term" value="C:nucleus"/>
    <property type="evidence" value="ECO:0007669"/>
    <property type="project" value="UniProtKB-SubCell"/>
</dbReference>
<feature type="domain" description="WRC" evidence="8">
    <location>
        <begin position="185"/>
        <end position="229"/>
    </location>
</feature>
<feature type="compositionally biased region" description="Basic and acidic residues" evidence="6">
    <location>
        <begin position="248"/>
        <end position="258"/>
    </location>
</feature>
<evidence type="ECO:0000259" key="7">
    <source>
        <dbReference type="PROSITE" id="PS51666"/>
    </source>
</evidence>
<comment type="similarity">
    <text evidence="2 5">Belongs to the GRF family.</text>
</comment>
<dbReference type="InterPro" id="IPR014977">
    <property type="entry name" value="WRC_dom"/>
</dbReference>
<evidence type="ECO:0000256" key="3">
    <source>
        <dbReference type="ARBA" id="ARBA00023242"/>
    </source>
</evidence>
<comment type="function">
    <text evidence="5">Transcription activator.</text>
</comment>
<feature type="region of interest" description="Disordered" evidence="6">
    <location>
        <begin position="217"/>
        <end position="274"/>
    </location>
</feature>
<dbReference type="Pfam" id="PF08879">
    <property type="entry name" value="WRC"/>
    <property type="match status" value="1"/>
</dbReference>
<evidence type="ECO:0000256" key="4">
    <source>
        <dbReference type="PROSITE-ProRule" id="PRU01002"/>
    </source>
</evidence>
<comment type="caution">
    <text evidence="4">Lacks conserved residue(s) required for the propagation of feature annotation.</text>
</comment>
<proteinExistence type="inferred from homology"/>
<organism evidence="9 10">
    <name type="scientific">Miscanthus lutarioriparius</name>
    <dbReference type="NCBI Taxonomy" id="422564"/>
    <lineage>
        <taxon>Eukaryota</taxon>
        <taxon>Viridiplantae</taxon>
        <taxon>Streptophyta</taxon>
        <taxon>Embryophyta</taxon>
        <taxon>Tracheophyta</taxon>
        <taxon>Spermatophyta</taxon>
        <taxon>Magnoliopsida</taxon>
        <taxon>Liliopsida</taxon>
        <taxon>Poales</taxon>
        <taxon>Poaceae</taxon>
        <taxon>PACMAD clade</taxon>
        <taxon>Panicoideae</taxon>
        <taxon>Andropogonodae</taxon>
        <taxon>Andropogoneae</taxon>
        <taxon>Saccharinae</taxon>
        <taxon>Miscanthus</taxon>
    </lineage>
</organism>
<keyword evidence="3 5" id="KW-0539">Nucleus</keyword>
<feature type="compositionally biased region" description="Low complexity" evidence="6">
    <location>
        <begin position="18"/>
        <end position="44"/>
    </location>
</feature>
<feature type="compositionally biased region" description="Low complexity" evidence="6">
    <location>
        <begin position="235"/>
        <end position="246"/>
    </location>
</feature>
<dbReference type="PROSITE" id="PS51666">
    <property type="entry name" value="QLQ"/>
    <property type="match status" value="1"/>
</dbReference>
<sequence length="274" mass="28536">MAAEGEGKNPAGGGGGDNPQHQQAVQAAPAPAPPAAQGEAAQEAGGQGTGLEPEGEKADRGGEGGGAGEKDDAACRDLVLIEDPEVVAVEDPEEAAATAALQEEMKTLVASIPDGAGAAFTAMQLQELEQQSRVYQYMAARVPVPTHLVFPVWKSVTGASSEGAQKYPTLMGLATLCLDFGKNPEPEPGRCRRTDGKKWRCWRSTIPNEKYCERHMHRGRKRPVQVVVEDDEPDSASGSKSAPGKATEGAKKADDKSPSSKKLAVAAPAAVQST</sequence>
<dbReference type="SMART" id="SM00951">
    <property type="entry name" value="QLQ"/>
    <property type="match status" value="1"/>
</dbReference>
<protein>
    <recommendedName>
        <fullName evidence="5">Growth-regulating factor</fullName>
    </recommendedName>
</protein>
<dbReference type="PROSITE" id="PS51667">
    <property type="entry name" value="WRC"/>
    <property type="match status" value="1"/>
</dbReference>
<dbReference type="PANTHER" id="PTHR31602">
    <property type="entry name" value="GROWTH-REGULATING FACTOR 5"/>
    <property type="match status" value="1"/>
</dbReference>
<feature type="domain" description="QLQ" evidence="7">
    <location>
        <begin position="119"/>
        <end position="154"/>
    </location>
</feature>